<name>A0AAE9SQJ2_9VIBR</name>
<dbReference type="Pfam" id="PF11429">
    <property type="entry name" value="Colicin_D"/>
    <property type="match status" value="1"/>
</dbReference>
<feature type="domain" description="Colicin D C-terminal" evidence="1">
    <location>
        <begin position="98"/>
        <end position="184"/>
    </location>
</feature>
<evidence type="ECO:0000259" key="1">
    <source>
        <dbReference type="Pfam" id="PF11429"/>
    </source>
</evidence>
<dbReference type="Proteomes" id="UP001058687">
    <property type="component" value="Chromosome 2"/>
</dbReference>
<evidence type="ECO:0000313" key="2">
    <source>
        <dbReference type="EMBL" id="UTZ29828.1"/>
    </source>
</evidence>
<accession>A0AAE9SQJ2</accession>
<dbReference type="InterPro" id="IPR024440">
    <property type="entry name" value="ColicinD_C"/>
</dbReference>
<dbReference type="SUPFAM" id="SSF102824">
    <property type="entry name" value="Colicin D/E5 nuclease domain"/>
    <property type="match status" value="1"/>
</dbReference>
<dbReference type="InterPro" id="IPR037178">
    <property type="entry name" value="ColicinD_C_sf"/>
</dbReference>
<dbReference type="EMBL" id="CP050468">
    <property type="protein sequence ID" value="UTZ29828.1"/>
    <property type="molecule type" value="Genomic_DNA"/>
</dbReference>
<dbReference type="Gene3D" id="3.10.450.200">
    <property type="match status" value="1"/>
</dbReference>
<proteinExistence type="predicted"/>
<gene>
    <name evidence="2" type="ORF">HB761_24095</name>
</gene>
<dbReference type="AlphaFoldDB" id="A0AAE9SQJ2"/>
<organism evidence="2 3">
    <name type="scientific">Vibrio campbellii</name>
    <dbReference type="NCBI Taxonomy" id="680"/>
    <lineage>
        <taxon>Bacteria</taxon>
        <taxon>Pseudomonadati</taxon>
        <taxon>Pseudomonadota</taxon>
        <taxon>Gammaproteobacteria</taxon>
        <taxon>Vibrionales</taxon>
        <taxon>Vibrionaceae</taxon>
        <taxon>Vibrio</taxon>
    </lineage>
</organism>
<dbReference type="InterPro" id="IPR038233">
    <property type="entry name" value="Colicin_D/E5_nuclease"/>
</dbReference>
<sequence>MGSKIHARLTLSYGSIENIEGNVYVGALQYQVNNFSLGVIYGDISSEQSLNADPVVRANIEAFEESVGLLKYAVVPPSGKIKSLGGLANDIVTFSTKQLDKKFKHAKDFGLETTKKNPSTLAQFEQALRMHLADPNTVNRGTYGLVKDSSVHFNSKTNIALVTDSKGNFVTGFKVSPNSAQFNNYVKNGVLR</sequence>
<protein>
    <recommendedName>
        <fullName evidence="1">Colicin D C-terminal domain-containing protein</fullName>
    </recommendedName>
</protein>
<reference evidence="2" key="1">
    <citation type="submission" date="2020-03" db="EMBL/GenBank/DDBJ databases">
        <title>Five strains of Vibrio campbellii isolated from Mariana Trench.</title>
        <authorList>
            <person name="Liang J."/>
            <person name="Zhang X.-H."/>
        </authorList>
    </citation>
    <scope>NUCLEOTIDE SEQUENCE</scope>
    <source>
        <strain evidence="2">LJC014</strain>
    </source>
</reference>
<evidence type="ECO:0000313" key="3">
    <source>
        <dbReference type="Proteomes" id="UP001058687"/>
    </source>
</evidence>
<dbReference type="GO" id="GO:0004540">
    <property type="term" value="F:RNA nuclease activity"/>
    <property type="evidence" value="ECO:0007669"/>
    <property type="project" value="InterPro"/>
</dbReference>